<dbReference type="InterPro" id="IPR003439">
    <property type="entry name" value="ABC_transporter-like_ATP-bd"/>
</dbReference>
<feature type="domain" description="ABC transmembrane type-1" evidence="13">
    <location>
        <begin position="32"/>
        <end position="316"/>
    </location>
</feature>
<evidence type="ECO:0000256" key="1">
    <source>
        <dbReference type="ARBA" id="ARBA00004651"/>
    </source>
</evidence>
<keyword evidence="5" id="KW-0547">Nucleotide-binding</keyword>
<dbReference type="SUPFAM" id="SSF90123">
    <property type="entry name" value="ABC transporter transmembrane region"/>
    <property type="match status" value="1"/>
</dbReference>
<keyword evidence="6 14" id="KW-0067">ATP-binding</keyword>
<keyword evidence="8 11" id="KW-1133">Transmembrane helix</keyword>
<dbReference type="CDD" id="cd18552">
    <property type="entry name" value="ABC_6TM_MsbA_like"/>
    <property type="match status" value="1"/>
</dbReference>
<evidence type="ECO:0000256" key="5">
    <source>
        <dbReference type="ARBA" id="ARBA00022741"/>
    </source>
</evidence>
<dbReference type="GO" id="GO:0015421">
    <property type="term" value="F:ABC-type oligopeptide transporter activity"/>
    <property type="evidence" value="ECO:0007669"/>
    <property type="project" value="TreeGrafter"/>
</dbReference>
<name>H8KY74_FRAAD</name>
<dbReference type="InterPro" id="IPR039421">
    <property type="entry name" value="Type_1_exporter"/>
</dbReference>
<evidence type="ECO:0000313" key="14">
    <source>
        <dbReference type="EMBL" id="AFC86068.1"/>
    </source>
</evidence>
<dbReference type="PANTHER" id="PTHR43394">
    <property type="entry name" value="ATP-DEPENDENT PERMEASE MDL1, MITOCHONDRIAL"/>
    <property type="match status" value="1"/>
</dbReference>
<dbReference type="GO" id="GO:0005524">
    <property type="term" value="F:ATP binding"/>
    <property type="evidence" value="ECO:0007669"/>
    <property type="project" value="UniProtKB-KW"/>
</dbReference>
<evidence type="ECO:0000256" key="8">
    <source>
        <dbReference type="ARBA" id="ARBA00022989"/>
    </source>
</evidence>
<sequence length="594" mass="64422">MSKTGHRSDFRTILKTYRRLLTYSGTYWLVGVLAMLGMLIDAGGLTAFSAMIKSMVNDLFPRPDISLLHWMLGGILTIAILRGIGSYASDFGMAYISRHVVQAMRKNVFDAYLRLPNEFFAKEASGHQISRIAYTCEQVAQASTNAVKVLITDGATVLGMLGVMLWNSAYLTLALLVMLPTLALVVTVISRRYRRYSKRIQGNMGNVASSVSEAIGGRREIRIYGGQGKESERFDRVSQLTARLELKIASTGAISSAGMQMTAAIALAAIILLATRPAMLAGGHMTSGTFMAVLMAMAGLLAPLKRLAGVQSTIQSGVVAADELFQIMDTPAEPDQGRHELRRAEGEIVFRHVGLTYPGADHPAIDNLDLICPRGKVTALVGRSGSGKSTLVSLLPRFSVPDHGQVLLDGVPLEEYTLSSLRRQIAWVGQHVMLFDDTVAANIAYGELASASEERIVAAAEAANAMEFIRDLPLGLQTPIGEGGHLLSGGQRQRIAIARAILKDAPILILDEATSALDTESERLIQQALQRLIKDRTTLVIAHRLSTIEGADQIVVMEQGRVIEQGTHGQLMRQDGRYATLYQMQFSEQAAGDD</sequence>
<dbReference type="Pfam" id="PF00664">
    <property type="entry name" value="ABC_membrane"/>
    <property type="match status" value="1"/>
</dbReference>
<feature type="transmembrane region" description="Helical" evidence="11">
    <location>
        <begin position="68"/>
        <end position="88"/>
    </location>
</feature>
<dbReference type="InterPro" id="IPR011527">
    <property type="entry name" value="ABC1_TM_dom"/>
</dbReference>
<dbReference type="HOGENOM" id="CLU_000604_84_3_6"/>
<keyword evidence="7" id="KW-1278">Translocase</keyword>
<dbReference type="SMART" id="SM00382">
    <property type="entry name" value="AAA"/>
    <property type="match status" value="1"/>
</dbReference>
<dbReference type="InterPro" id="IPR017871">
    <property type="entry name" value="ABC_transporter-like_CS"/>
</dbReference>
<evidence type="ECO:0000256" key="2">
    <source>
        <dbReference type="ARBA" id="ARBA00022448"/>
    </source>
</evidence>
<dbReference type="Proteomes" id="UP000005234">
    <property type="component" value="Chromosome"/>
</dbReference>
<dbReference type="eggNOG" id="COG1132">
    <property type="taxonomic scope" value="Bacteria"/>
</dbReference>
<protein>
    <submittedName>
        <fullName evidence="14">Lipid A export permease/ATP-binding protein MsbA</fullName>
    </submittedName>
</protein>
<evidence type="ECO:0000313" key="15">
    <source>
        <dbReference type="Proteomes" id="UP000005234"/>
    </source>
</evidence>
<dbReference type="InterPro" id="IPR027417">
    <property type="entry name" value="P-loop_NTPase"/>
</dbReference>
<evidence type="ECO:0000256" key="7">
    <source>
        <dbReference type="ARBA" id="ARBA00022967"/>
    </source>
</evidence>
<keyword evidence="4 11" id="KW-0812">Transmembrane</keyword>
<dbReference type="InterPro" id="IPR036640">
    <property type="entry name" value="ABC1_TM_sf"/>
</dbReference>
<dbReference type="Gene3D" id="1.20.1560.10">
    <property type="entry name" value="ABC transporter type 1, transmembrane domain"/>
    <property type="match status" value="1"/>
</dbReference>
<dbReference type="PROSITE" id="PS50893">
    <property type="entry name" value="ABC_TRANSPORTER_2"/>
    <property type="match status" value="1"/>
</dbReference>
<feature type="transmembrane region" description="Helical" evidence="11">
    <location>
        <begin position="253"/>
        <end position="274"/>
    </location>
</feature>
<gene>
    <name evidence="14" type="ordered locus">Fraau_1654</name>
</gene>
<dbReference type="PROSITE" id="PS00211">
    <property type="entry name" value="ABC_TRANSPORTER_1"/>
    <property type="match status" value="1"/>
</dbReference>
<dbReference type="GO" id="GO:0016887">
    <property type="term" value="F:ATP hydrolysis activity"/>
    <property type="evidence" value="ECO:0007669"/>
    <property type="project" value="InterPro"/>
</dbReference>
<dbReference type="EMBL" id="CP003350">
    <property type="protein sequence ID" value="AFC86068.1"/>
    <property type="molecule type" value="Genomic_DNA"/>
</dbReference>
<dbReference type="PANTHER" id="PTHR43394:SF1">
    <property type="entry name" value="ATP-BINDING CASSETTE SUB-FAMILY B MEMBER 10, MITOCHONDRIAL"/>
    <property type="match status" value="1"/>
</dbReference>
<dbReference type="Gene3D" id="3.40.50.300">
    <property type="entry name" value="P-loop containing nucleotide triphosphate hydrolases"/>
    <property type="match status" value="1"/>
</dbReference>
<keyword evidence="3" id="KW-1003">Cell membrane</keyword>
<dbReference type="Pfam" id="PF00005">
    <property type="entry name" value="ABC_tran"/>
    <property type="match status" value="1"/>
</dbReference>
<evidence type="ECO:0000259" key="13">
    <source>
        <dbReference type="PROSITE" id="PS50929"/>
    </source>
</evidence>
<dbReference type="OrthoDB" id="9806127at2"/>
<evidence type="ECO:0000256" key="11">
    <source>
        <dbReference type="SAM" id="Phobius"/>
    </source>
</evidence>
<proteinExistence type="predicted"/>
<organism evidence="14 15">
    <name type="scientific">Frateuria aurantia (strain ATCC 33424 / DSM 6220 / KCTC 2777 / LMG 1558 / NBRC 3245 / NCIMB 13370)</name>
    <name type="common">Acetobacter aurantius</name>
    <dbReference type="NCBI Taxonomy" id="767434"/>
    <lineage>
        <taxon>Bacteria</taxon>
        <taxon>Pseudomonadati</taxon>
        <taxon>Pseudomonadota</taxon>
        <taxon>Gammaproteobacteria</taxon>
        <taxon>Lysobacterales</taxon>
        <taxon>Rhodanobacteraceae</taxon>
        <taxon>Frateuria</taxon>
    </lineage>
</organism>
<keyword evidence="10 11" id="KW-0472">Membrane</keyword>
<dbReference type="KEGG" id="fau:Fraau_1654"/>
<dbReference type="InterPro" id="IPR011917">
    <property type="entry name" value="ABC_transpr_lipidA"/>
</dbReference>
<dbReference type="SUPFAM" id="SSF52540">
    <property type="entry name" value="P-loop containing nucleoside triphosphate hydrolases"/>
    <property type="match status" value="1"/>
</dbReference>
<dbReference type="GO" id="GO:0034040">
    <property type="term" value="F:ATPase-coupled lipid transmembrane transporter activity"/>
    <property type="evidence" value="ECO:0007669"/>
    <property type="project" value="InterPro"/>
</dbReference>
<feature type="transmembrane region" description="Helical" evidence="11">
    <location>
        <begin position="27"/>
        <end position="48"/>
    </location>
</feature>
<dbReference type="STRING" id="767434.Fraau_1654"/>
<comment type="subcellular location">
    <subcellularLocation>
        <location evidence="1">Cell membrane</location>
        <topology evidence="1">Multi-pass membrane protein</topology>
    </subcellularLocation>
</comment>
<keyword evidence="9" id="KW-0445">Lipid transport</keyword>
<dbReference type="GO" id="GO:0005886">
    <property type="term" value="C:plasma membrane"/>
    <property type="evidence" value="ECO:0007669"/>
    <property type="project" value="UniProtKB-SubCell"/>
</dbReference>
<evidence type="ECO:0000256" key="9">
    <source>
        <dbReference type="ARBA" id="ARBA00023055"/>
    </source>
</evidence>
<evidence type="ECO:0000256" key="3">
    <source>
        <dbReference type="ARBA" id="ARBA00022475"/>
    </source>
</evidence>
<feature type="domain" description="ABC transporter" evidence="12">
    <location>
        <begin position="350"/>
        <end position="584"/>
    </location>
</feature>
<evidence type="ECO:0000256" key="4">
    <source>
        <dbReference type="ARBA" id="ARBA00022692"/>
    </source>
</evidence>
<dbReference type="AlphaFoldDB" id="H8KY74"/>
<accession>H8KY74</accession>
<dbReference type="RefSeq" id="WP_014403073.1">
    <property type="nucleotide sequence ID" value="NC_017033.1"/>
</dbReference>
<dbReference type="InterPro" id="IPR003593">
    <property type="entry name" value="AAA+_ATPase"/>
</dbReference>
<evidence type="ECO:0000256" key="6">
    <source>
        <dbReference type="ARBA" id="ARBA00022840"/>
    </source>
</evidence>
<reference evidence="14" key="1">
    <citation type="submission" date="2012-02" db="EMBL/GenBank/DDBJ databases">
        <title>The complete genome of Frateuria aurantia DSM 6220.</title>
        <authorList>
            <consortium name="US DOE Joint Genome Institute (JGI-PGF)"/>
            <person name="Lucas S."/>
            <person name="Copeland A."/>
            <person name="Lapidus A."/>
            <person name="Glavina del Rio T."/>
            <person name="Dalin E."/>
            <person name="Tice H."/>
            <person name="Bruce D."/>
            <person name="Goodwin L."/>
            <person name="Pitluck S."/>
            <person name="Peters L."/>
            <person name="Ovchinnikova G."/>
            <person name="Teshima H."/>
            <person name="Kyrpides N."/>
            <person name="Mavromatis K."/>
            <person name="Ivanova N."/>
            <person name="Brettin T."/>
            <person name="Detter J.C."/>
            <person name="Han C."/>
            <person name="Larimer F."/>
            <person name="Land M."/>
            <person name="Hauser L."/>
            <person name="Markowitz V."/>
            <person name="Cheng J.-F."/>
            <person name="Hugenholtz P."/>
            <person name="Woyke T."/>
            <person name="Wu D."/>
            <person name="Brambilla E."/>
            <person name="Klenk H.-P."/>
            <person name="Eisen J.A."/>
        </authorList>
    </citation>
    <scope>NUCLEOTIDE SEQUENCE</scope>
    <source>
        <strain evidence="14">DSM 6220</strain>
    </source>
</reference>
<keyword evidence="2" id="KW-0813">Transport</keyword>
<evidence type="ECO:0000259" key="12">
    <source>
        <dbReference type="PROSITE" id="PS50893"/>
    </source>
</evidence>
<dbReference type="NCBIfam" id="TIGR02203">
    <property type="entry name" value="MsbA_lipidA"/>
    <property type="match status" value="1"/>
</dbReference>
<dbReference type="PROSITE" id="PS50929">
    <property type="entry name" value="ABC_TM1F"/>
    <property type="match status" value="1"/>
</dbReference>
<keyword evidence="15" id="KW-1185">Reference proteome</keyword>
<evidence type="ECO:0000256" key="10">
    <source>
        <dbReference type="ARBA" id="ARBA00023136"/>
    </source>
</evidence>
<feature type="transmembrane region" description="Helical" evidence="11">
    <location>
        <begin position="280"/>
        <end position="302"/>
    </location>
</feature>
<feature type="transmembrane region" description="Helical" evidence="11">
    <location>
        <begin position="169"/>
        <end position="189"/>
    </location>
</feature>
<dbReference type="FunFam" id="3.40.50.300:FF:000140">
    <property type="entry name" value="Lipid A export ATP-binding/permease protein MsbA"/>
    <property type="match status" value="1"/>
</dbReference>